<comment type="caution">
    <text evidence="2">The sequence shown here is derived from an EMBL/GenBank/DDBJ whole genome shotgun (WGS) entry which is preliminary data.</text>
</comment>
<dbReference type="Proteomes" id="UP000323258">
    <property type="component" value="Unassembled WGS sequence"/>
</dbReference>
<gene>
    <name evidence="2" type="ORF">FY036_11350</name>
</gene>
<protein>
    <submittedName>
        <fullName evidence="2">Uncharacterized protein</fullName>
    </submittedName>
</protein>
<proteinExistence type="predicted"/>
<keyword evidence="3" id="KW-1185">Reference proteome</keyword>
<sequence length="104" mass="10673">MKKLAALAAIATAFSFSVVSAEANGWRSNTTSNHNGNNYSSGLVNVSPTVRTGNLNVLSGIGILNNSPILSGNNLGLGILGSGTGLLNNVIAVPESNSRRGHRR</sequence>
<evidence type="ECO:0000256" key="1">
    <source>
        <dbReference type="SAM" id="SignalP"/>
    </source>
</evidence>
<reference evidence="2 3" key="1">
    <citation type="submission" date="2019-08" db="EMBL/GenBank/DDBJ databases">
        <authorList>
            <person name="Seo Y.L."/>
        </authorList>
    </citation>
    <scope>NUCLEOTIDE SEQUENCE [LARGE SCALE GENOMIC DNA]</scope>
    <source>
        <strain evidence="2 3">MaA-C15</strain>
    </source>
</reference>
<dbReference type="EMBL" id="VSZS01000062">
    <property type="protein sequence ID" value="TYR32396.1"/>
    <property type="molecule type" value="Genomic_DNA"/>
</dbReference>
<feature type="chain" id="PRO_5023055526" evidence="1">
    <location>
        <begin position="22"/>
        <end position="104"/>
    </location>
</feature>
<keyword evidence="1" id="KW-0732">Signal</keyword>
<name>A0A5D4GUJ9_9HYPH</name>
<feature type="signal peptide" evidence="1">
    <location>
        <begin position="1"/>
        <end position="21"/>
    </location>
</feature>
<evidence type="ECO:0000313" key="3">
    <source>
        <dbReference type="Proteomes" id="UP000323258"/>
    </source>
</evidence>
<reference evidence="2 3" key="2">
    <citation type="submission" date="2019-09" db="EMBL/GenBank/DDBJ databases">
        <title>Mesorhizobium sp. MaA-C15 isolated from Microcystis aeruginosa.</title>
        <authorList>
            <person name="Jeong S.E."/>
            <person name="Jin H.M."/>
            <person name="Jeon C.O."/>
        </authorList>
    </citation>
    <scope>NUCLEOTIDE SEQUENCE [LARGE SCALE GENOMIC DNA]</scope>
    <source>
        <strain evidence="2 3">MaA-C15</strain>
    </source>
</reference>
<dbReference type="AlphaFoldDB" id="A0A5D4GUJ9"/>
<evidence type="ECO:0000313" key="2">
    <source>
        <dbReference type="EMBL" id="TYR32396.1"/>
    </source>
</evidence>
<accession>A0A5D4GUJ9</accession>
<organism evidence="2 3">
    <name type="scientific">Neoaquamicrobium microcysteis</name>
    <dbReference type="NCBI Taxonomy" id="2682781"/>
    <lineage>
        <taxon>Bacteria</taxon>
        <taxon>Pseudomonadati</taxon>
        <taxon>Pseudomonadota</taxon>
        <taxon>Alphaproteobacteria</taxon>
        <taxon>Hyphomicrobiales</taxon>
        <taxon>Phyllobacteriaceae</taxon>
        <taxon>Neoaquamicrobium</taxon>
    </lineage>
</organism>
<dbReference type="RefSeq" id="WP_148914842.1">
    <property type="nucleotide sequence ID" value="NZ_VSZS01000062.1"/>
</dbReference>